<dbReference type="InterPro" id="IPR018200">
    <property type="entry name" value="USP_CS"/>
</dbReference>
<dbReference type="PROSITE" id="PS50330">
    <property type="entry name" value="UIM"/>
    <property type="match status" value="1"/>
</dbReference>
<keyword evidence="16" id="KW-0539">Nucleus</keyword>
<evidence type="ECO:0000256" key="2">
    <source>
        <dbReference type="ARBA" id="ARBA00004123"/>
    </source>
</evidence>
<evidence type="ECO:0000256" key="5">
    <source>
        <dbReference type="ARBA" id="ARBA00012759"/>
    </source>
</evidence>
<keyword evidence="8" id="KW-0597">Phosphoprotein</keyword>
<dbReference type="GO" id="GO:0005634">
    <property type="term" value="C:nucleus"/>
    <property type="evidence" value="ECO:0007669"/>
    <property type="project" value="UniProtKB-SubCell"/>
</dbReference>
<dbReference type="CDD" id="cd14354">
    <property type="entry name" value="UBA_UBP25"/>
    <property type="match status" value="1"/>
</dbReference>
<dbReference type="EMBL" id="KL672315">
    <property type="protein sequence ID" value="KFW85468.1"/>
    <property type="molecule type" value="Genomic_DNA"/>
</dbReference>
<dbReference type="SMART" id="SM00726">
    <property type="entry name" value="UIM"/>
    <property type="match status" value="2"/>
</dbReference>
<organism evidence="27 28">
    <name type="scientific">Manacus vitellinus</name>
    <name type="common">golden-collared manakin</name>
    <dbReference type="NCBI Taxonomy" id="328815"/>
    <lineage>
        <taxon>Eukaryota</taxon>
        <taxon>Metazoa</taxon>
        <taxon>Chordata</taxon>
        <taxon>Craniata</taxon>
        <taxon>Vertebrata</taxon>
        <taxon>Euteleostomi</taxon>
        <taxon>Archelosauria</taxon>
        <taxon>Archosauria</taxon>
        <taxon>Dinosauria</taxon>
        <taxon>Saurischia</taxon>
        <taxon>Theropoda</taxon>
        <taxon>Coelurosauria</taxon>
        <taxon>Aves</taxon>
        <taxon>Neognathae</taxon>
        <taxon>Neoaves</taxon>
        <taxon>Telluraves</taxon>
        <taxon>Australaves</taxon>
        <taxon>Passeriformes</taxon>
        <taxon>Pipridae</taxon>
        <taxon>Manacus</taxon>
    </lineage>
</organism>
<evidence type="ECO:0000256" key="4">
    <source>
        <dbReference type="ARBA" id="ARBA00009085"/>
    </source>
</evidence>
<comment type="similarity">
    <text evidence="4">Belongs to the peptidase C19 family.</text>
</comment>
<evidence type="ECO:0000256" key="1">
    <source>
        <dbReference type="ARBA" id="ARBA00000707"/>
    </source>
</evidence>
<evidence type="ECO:0000256" key="14">
    <source>
        <dbReference type="ARBA" id="ARBA00022843"/>
    </source>
</evidence>
<keyword evidence="6" id="KW-0963">Cytoplasm</keyword>
<dbReference type="FunFam" id="1.10.8.10:FF:000023">
    <property type="entry name" value="Putative ubiquitin carboxyl-terminal hydrolase 25"/>
    <property type="match status" value="1"/>
</dbReference>
<evidence type="ECO:0000256" key="22">
    <source>
        <dbReference type="ARBA" id="ARBA00082178"/>
    </source>
</evidence>
<feature type="compositionally biased region" description="Low complexity" evidence="24">
    <location>
        <begin position="497"/>
        <end position="508"/>
    </location>
</feature>
<dbReference type="InterPro" id="IPR050164">
    <property type="entry name" value="Peptidase_C19"/>
</dbReference>
<keyword evidence="25" id="KW-0812">Transmembrane</keyword>
<sequence length="1073" mass="124001">MRGDGEFVGEKATIQKHQQTFLNQLREITGINDIQVLQQALKDSNGNLELAVAFLTAKNAKVPQLEEATYYQTALPGNDRYISVGSQADTNVIDLTGDDKDDLQRAIALSLEESNRAFRETGITDEEQAISRVLEASIAENKASLKRTHPEVWSDSPNPYDRKRQDNCPVGLKNVGNTCWFSAVIQSLFNLLEFRRLVLNFNPPANAQDLPRNQKEHRNLPFMRELRYLFALLVGSKRKYVDPSRAVEILKDAFKSNDSQQQDVSEFTHKLLDWLEDAFQIKAEEERDGEKPKNPMVELFYGRFLAVGVLEGKKFENTEMFGQYPLQVNGFKDLHECLEAAMIEGEIESLHSENSAKSGQEHWFTELPPVLTFELSRFEFNQALGRPEKIHNKLEFPPILYLDRYMHKNREITRIKRDEIKRLKEYLTVLQQRLERYLSYGSGPKRFPLVDVLQYALEFASSKPVCTSPVDDLGASAPASGTVPAQTSPSTIEQQGPSSSDVPSTSPVQRSVIHKPFTQSRIPPDLPMHPAPRHITEEELSVLEGCLHRWRTEVENDTRDLQESISRIHRTIELMYSDKTMVQVPYRLHAVLVHEGQANAGHYWAYIYDHHQNRWMKYNDISVTKSTWEELERDSFGENASAYCLMYINDKEQYLIQEEFNKETGQMLVGMDTLPSDLRDYVKEDNKRFEKELEEWDAELAQKAQQEKLLSQIPRAPAPSPAPVQAGEPEYLEQPSRTDISKHLKEDSVQAINKALAEQEDRGPEAIMDTKVCTTVMNVGQKRNTKYKFSMGLKSLSRAIKLEYTRLLKLAQEDPPPECDYRLRHAIVYFIQNQAPKKIIERTLLEQFGDHNLSFDERCRNIMKVAQAKLEMIKPDEVNMEEYERWHQDYRHFRETTMFLMVGLEFFQKKRIVEKYLILPCPAKGMKWLVAEYPVDDICGMKIEHSHEIGIFDFGNNSVLEAGGTWMLYLMLLFLHFSYMEALLYLIYAYQNNKELLSKGPYRGHDEELISHYRRESNLQEKLTDFLPKLLDCSTEIKGFNDPPKLPSYSTHELCERYARIMLSLSRTPADGR</sequence>
<dbReference type="EC" id="3.4.19.12" evidence="5"/>
<dbReference type="GO" id="GO:0006508">
    <property type="term" value="P:proteolysis"/>
    <property type="evidence" value="ECO:0007669"/>
    <property type="project" value="UniProtKB-KW"/>
</dbReference>
<evidence type="ECO:0000256" key="18">
    <source>
        <dbReference type="ARBA" id="ARBA00062193"/>
    </source>
</evidence>
<dbReference type="PROSITE" id="PS00973">
    <property type="entry name" value="USP_2"/>
    <property type="match status" value="1"/>
</dbReference>
<dbReference type="InterPro" id="IPR028889">
    <property type="entry name" value="USP"/>
</dbReference>
<gene>
    <name evidence="27" type="ORF">N305_05709</name>
</gene>
<comment type="subcellular location">
    <subcellularLocation>
        <location evidence="3">Cytoplasm</location>
    </subcellularLocation>
    <subcellularLocation>
        <location evidence="2">Nucleus</location>
    </subcellularLocation>
</comment>
<protein>
    <recommendedName>
        <fullName evidence="19">Ubiquitin carboxyl-terminal hydrolase 25</fullName>
        <ecNumber evidence="5">3.4.19.12</ecNumber>
    </recommendedName>
    <alternativeName>
        <fullName evidence="22">Deubiquitinating enzyme 25</fullName>
    </alternativeName>
    <alternativeName>
        <fullName evidence="20">Ubiquitin thioesterase 25</fullName>
    </alternativeName>
    <alternativeName>
        <fullName evidence="21">Ubiquitin-specific-processing protease 25</fullName>
    </alternativeName>
</protein>
<evidence type="ECO:0000256" key="11">
    <source>
        <dbReference type="ARBA" id="ARBA00022786"/>
    </source>
</evidence>
<evidence type="ECO:0000256" key="17">
    <source>
        <dbReference type="ARBA" id="ARBA00053306"/>
    </source>
</evidence>
<evidence type="ECO:0000256" key="20">
    <source>
        <dbReference type="ARBA" id="ARBA00075172"/>
    </source>
</evidence>
<feature type="region of interest" description="Disordered" evidence="24">
    <location>
        <begin position="472"/>
        <end position="509"/>
    </location>
</feature>
<dbReference type="InterPro" id="IPR001394">
    <property type="entry name" value="Peptidase_C19_UCH"/>
</dbReference>
<dbReference type="AlphaFoldDB" id="A0A093Q911"/>
<name>A0A093Q911_9PASS</name>
<dbReference type="PANTHER" id="PTHR24006:SF666">
    <property type="entry name" value="UBIQUITIN CARBOXYL-TERMINAL HYDROLASE 25"/>
    <property type="match status" value="1"/>
</dbReference>
<dbReference type="InterPro" id="IPR038765">
    <property type="entry name" value="Papain-like_cys_pep_sf"/>
</dbReference>
<keyword evidence="25" id="KW-1133">Transmembrane helix</keyword>
<keyword evidence="10" id="KW-0677">Repeat</keyword>
<dbReference type="SUPFAM" id="SSF54001">
    <property type="entry name" value="Cysteine proteinases"/>
    <property type="match status" value="1"/>
</dbReference>
<feature type="domain" description="USP" evidence="26">
    <location>
        <begin position="170"/>
        <end position="650"/>
    </location>
</feature>
<dbReference type="GO" id="GO:0005829">
    <property type="term" value="C:cytosol"/>
    <property type="evidence" value="ECO:0007669"/>
    <property type="project" value="TreeGrafter"/>
</dbReference>
<dbReference type="Gene3D" id="3.90.70.10">
    <property type="entry name" value="Cysteine proteinases"/>
    <property type="match status" value="1"/>
</dbReference>
<feature type="transmembrane region" description="Helical" evidence="25">
    <location>
        <begin position="966"/>
        <end position="990"/>
    </location>
</feature>
<keyword evidence="28" id="KW-1185">Reference proteome</keyword>
<evidence type="ECO:0000313" key="28">
    <source>
        <dbReference type="Proteomes" id="UP000053258"/>
    </source>
</evidence>
<keyword evidence="14" id="KW-0832">Ubl conjugation</keyword>
<dbReference type="InterPro" id="IPR054108">
    <property type="entry name" value="USP25/28_UIM"/>
</dbReference>
<keyword evidence="13" id="KW-0788">Thiol protease</keyword>
<dbReference type="InterPro" id="IPR009060">
    <property type="entry name" value="UBA-like_sf"/>
</dbReference>
<keyword evidence="15 23" id="KW-0175">Coiled coil</keyword>
<dbReference type="STRING" id="328815.ENSMVIP00005004189"/>
<dbReference type="PROSITE" id="PS00972">
    <property type="entry name" value="USP_1"/>
    <property type="match status" value="1"/>
</dbReference>
<dbReference type="Pfam" id="PF21909">
    <property type="entry name" value="USP_UIM_N"/>
    <property type="match status" value="1"/>
</dbReference>
<keyword evidence="11" id="KW-0833">Ubl conjugation pathway</keyword>
<proteinExistence type="inferred from homology"/>
<dbReference type="Gene3D" id="1.10.8.10">
    <property type="entry name" value="DNA helicase RuvA subunit, C-terminal domain"/>
    <property type="match status" value="1"/>
</dbReference>
<dbReference type="Pfam" id="PF00443">
    <property type="entry name" value="UCH"/>
    <property type="match status" value="1"/>
</dbReference>
<dbReference type="GO" id="GO:0004843">
    <property type="term" value="F:cysteine-type deubiquitinase activity"/>
    <property type="evidence" value="ECO:0007669"/>
    <property type="project" value="UniProtKB-EC"/>
</dbReference>
<evidence type="ECO:0000256" key="10">
    <source>
        <dbReference type="ARBA" id="ARBA00022737"/>
    </source>
</evidence>
<accession>A0A093Q911</accession>
<evidence type="ECO:0000256" key="25">
    <source>
        <dbReference type="SAM" id="Phobius"/>
    </source>
</evidence>
<dbReference type="CDD" id="cd02665">
    <property type="entry name" value="Peptidase_C19I"/>
    <property type="match status" value="1"/>
</dbReference>
<evidence type="ECO:0000256" key="16">
    <source>
        <dbReference type="ARBA" id="ARBA00023242"/>
    </source>
</evidence>
<evidence type="ECO:0000256" key="7">
    <source>
        <dbReference type="ARBA" id="ARBA00022499"/>
    </source>
</evidence>
<dbReference type="Pfam" id="PF22566">
    <property type="entry name" value="UBA_8"/>
    <property type="match status" value="1"/>
</dbReference>
<dbReference type="InterPro" id="IPR054109">
    <property type="entry name" value="UBA_8"/>
</dbReference>
<evidence type="ECO:0000256" key="24">
    <source>
        <dbReference type="SAM" id="MobiDB-lite"/>
    </source>
</evidence>
<feature type="compositionally biased region" description="Polar residues" evidence="24">
    <location>
        <begin position="483"/>
        <end position="496"/>
    </location>
</feature>
<evidence type="ECO:0000256" key="9">
    <source>
        <dbReference type="ARBA" id="ARBA00022670"/>
    </source>
</evidence>
<reference evidence="27 28" key="1">
    <citation type="submission" date="2014-06" db="EMBL/GenBank/DDBJ databases">
        <title>Genome evolution of avian class.</title>
        <authorList>
            <person name="Zhang G."/>
            <person name="Li C."/>
        </authorList>
    </citation>
    <scope>NUCLEOTIDE SEQUENCE [LARGE SCALE GENOMIC DNA]</scope>
    <source>
        <strain evidence="27">BGI_N305</strain>
    </source>
</reference>
<dbReference type="FunFam" id="3.90.70.10:FF:000004">
    <property type="entry name" value="Putative ubiquitin carboxyl-terminal hydrolase 25"/>
    <property type="match status" value="1"/>
</dbReference>
<dbReference type="InterPro" id="IPR003903">
    <property type="entry name" value="UIM_dom"/>
</dbReference>
<comment type="catalytic activity">
    <reaction evidence="1">
        <text>Thiol-dependent hydrolysis of ester, thioester, amide, peptide and isopeptide bonds formed by the C-terminal Gly of ubiquitin (a 76-residue protein attached to proteins as an intracellular targeting signal).</text>
        <dbReference type="EC" id="3.4.19.12"/>
    </reaction>
</comment>
<evidence type="ECO:0000259" key="26">
    <source>
        <dbReference type="PROSITE" id="PS50235"/>
    </source>
</evidence>
<feature type="coiled-coil region" evidence="23">
    <location>
        <begin position="679"/>
        <end position="706"/>
    </location>
</feature>
<evidence type="ECO:0000256" key="19">
    <source>
        <dbReference type="ARBA" id="ARBA00071638"/>
    </source>
</evidence>
<evidence type="ECO:0000256" key="3">
    <source>
        <dbReference type="ARBA" id="ARBA00004496"/>
    </source>
</evidence>
<evidence type="ECO:0000256" key="15">
    <source>
        <dbReference type="ARBA" id="ARBA00023054"/>
    </source>
</evidence>
<comment type="function">
    <text evidence="17">The muscle-specific isoform (USP25m) may have a role in the regulation of muscular differentiation and function.</text>
</comment>
<dbReference type="PANTHER" id="PTHR24006">
    <property type="entry name" value="UBIQUITIN CARBOXYL-TERMINAL HYDROLASE"/>
    <property type="match status" value="1"/>
</dbReference>
<evidence type="ECO:0000256" key="21">
    <source>
        <dbReference type="ARBA" id="ARBA00078773"/>
    </source>
</evidence>
<dbReference type="GO" id="GO:0032183">
    <property type="term" value="F:SUMO binding"/>
    <property type="evidence" value="ECO:0007669"/>
    <property type="project" value="TreeGrafter"/>
</dbReference>
<dbReference type="SUPFAM" id="SSF46934">
    <property type="entry name" value="UBA-like"/>
    <property type="match status" value="1"/>
</dbReference>
<keyword evidence="25" id="KW-0472">Membrane</keyword>
<dbReference type="Proteomes" id="UP000053258">
    <property type="component" value="Unassembled WGS sequence"/>
</dbReference>
<keyword evidence="9" id="KW-0645">Protease</keyword>
<dbReference type="PROSITE" id="PS50235">
    <property type="entry name" value="USP_3"/>
    <property type="match status" value="1"/>
</dbReference>
<dbReference type="OrthoDB" id="2420415at2759"/>
<dbReference type="GO" id="GO:0016579">
    <property type="term" value="P:protein deubiquitination"/>
    <property type="evidence" value="ECO:0007669"/>
    <property type="project" value="InterPro"/>
</dbReference>
<evidence type="ECO:0000256" key="6">
    <source>
        <dbReference type="ARBA" id="ARBA00022490"/>
    </source>
</evidence>
<keyword evidence="7" id="KW-1017">Isopeptide bond</keyword>
<keyword evidence="12 27" id="KW-0378">Hydrolase</keyword>
<evidence type="ECO:0000313" key="27">
    <source>
        <dbReference type="EMBL" id="KFW85468.1"/>
    </source>
</evidence>
<evidence type="ECO:0000256" key="8">
    <source>
        <dbReference type="ARBA" id="ARBA00022553"/>
    </source>
</evidence>
<evidence type="ECO:0000256" key="12">
    <source>
        <dbReference type="ARBA" id="ARBA00022801"/>
    </source>
</evidence>
<comment type="subunit">
    <text evidence="18">Homotetramer, inhibited form. Homodimer, active form. Interacts with ACTA1 (via its C-terminus); the interaction occurs for all isoforms but is strongest for isoform USP25m in muscle differentiating cells. Interacts (isoform USP25m only) with MYBPC1; the interaction prevents proteasomal degradation of MYBPC1. Interacts (isoform USP25m only) with FLNC (via filament repeats 17-18, 20-21 and 24). Interacts with GAPDH. Interacts with SUMO3; the interaction sumoylates efficiently USP25. Interacts with SUMO2; the interaction sumoylates efficiently USP25. Interacts with SUMO1; the interaction only weakly sumoylates USP25. Interacts with SYK; phosphorylates USP25 and regulates USP25 intracellular levels.</text>
</comment>
<evidence type="ECO:0000256" key="13">
    <source>
        <dbReference type="ARBA" id="ARBA00022807"/>
    </source>
</evidence>
<evidence type="ECO:0000256" key="23">
    <source>
        <dbReference type="SAM" id="Coils"/>
    </source>
</evidence>